<evidence type="ECO:0000313" key="2">
    <source>
        <dbReference type="Proteomes" id="UP000307808"/>
    </source>
</evidence>
<dbReference type="SUPFAM" id="SSF53335">
    <property type="entry name" value="S-adenosyl-L-methionine-dependent methyltransferases"/>
    <property type="match status" value="2"/>
</dbReference>
<proteinExistence type="predicted"/>
<dbReference type="Proteomes" id="UP000307808">
    <property type="component" value="Unassembled WGS sequence"/>
</dbReference>
<dbReference type="GO" id="GO:0008168">
    <property type="term" value="F:methyltransferase activity"/>
    <property type="evidence" value="ECO:0007669"/>
    <property type="project" value="UniProtKB-KW"/>
</dbReference>
<gene>
    <name evidence="1" type="ORF">FC770_02640</name>
</gene>
<dbReference type="OrthoDB" id="9773060at2"/>
<name>A0A4U2YRN5_9ACTN</name>
<dbReference type="GO" id="GO:0032259">
    <property type="term" value="P:methylation"/>
    <property type="evidence" value="ECO:0007669"/>
    <property type="project" value="UniProtKB-KW"/>
</dbReference>
<keyword evidence="1" id="KW-0489">Methyltransferase</keyword>
<dbReference type="EMBL" id="SZPY01000001">
    <property type="protein sequence ID" value="TKI64087.1"/>
    <property type="molecule type" value="Genomic_DNA"/>
</dbReference>
<reference evidence="1 2" key="1">
    <citation type="submission" date="2019-04" db="EMBL/GenBank/DDBJ databases">
        <authorList>
            <person name="Dong K."/>
        </authorList>
    </citation>
    <scope>NUCLEOTIDE SEQUENCE [LARGE SCALE GENOMIC DNA]</scope>
    <source>
        <strain evidence="2">dk3543</strain>
    </source>
</reference>
<keyword evidence="1" id="KW-0808">Transferase</keyword>
<dbReference type="AlphaFoldDB" id="A0A4U2YRN5"/>
<evidence type="ECO:0000313" key="1">
    <source>
        <dbReference type="EMBL" id="TKI64087.1"/>
    </source>
</evidence>
<comment type="caution">
    <text evidence="1">The sequence shown here is derived from an EMBL/GenBank/DDBJ whole genome shotgun (WGS) entry which is preliminary data.</text>
</comment>
<organism evidence="1 2">
    <name type="scientific">Nocardioides jishulii</name>
    <dbReference type="NCBI Taxonomy" id="2575440"/>
    <lineage>
        <taxon>Bacteria</taxon>
        <taxon>Bacillati</taxon>
        <taxon>Actinomycetota</taxon>
        <taxon>Actinomycetes</taxon>
        <taxon>Propionibacteriales</taxon>
        <taxon>Nocardioidaceae</taxon>
        <taxon>Nocardioides</taxon>
    </lineage>
</organism>
<dbReference type="RefSeq" id="WP_137064551.1">
    <property type="nucleotide sequence ID" value="NZ_CP040748.1"/>
</dbReference>
<accession>A0A4U2YRN5</accession>
<dbReference type="InterPro" id="IPR029063">
    <property type="entry name" value="SAM-dependent_MTases_sf"/>
</dbReference>
<protein>
    <submittedName>
        <fullName evidence="1">Site-specific DNA-methyltransferase</fullName>
    </submittedName>
</protein>
<sequence>MYSTWTRGRDIASLGTNDGATPLAFQKWHNFKEAFAPELIYQAVNSVGGDVNACLDPFGGSGTTALTCQMLGIESTTVEVNPYLADVIRAKLHTYNSDLLVARLRDVRRVSRRIVPDLDLARAVLPPTFIEPGVGGRWIFGTEVASALVALLEAIDLAAADDEHSRRFFRVVVGGMLTEVSNVLVSGKGRRYRRNWQERSVTANEVLSLFALRVESAIADIITFAGRPNVHSKVVHGDARTQTFTNLFDLSVFSPPYPNSFDYTDVYNVQLWMLGYLTDTTSNITLRRNTLASHVQVSRTYKPAPDGSTILSATLHGLDAEKDSLWSKHLPAMVGGYFQDLLEVTETVLRSLRAGGECWMVVGDSRYGQTHVPVADVIKELLSARGYDVYSAEPIRHMKTSAQQGFKSSLAESLLKVRL</sequence>
<keyword evidence="2" id="KW-1185">Reference proteome</keyword>
<dbReference type="Gene3D" id="3.40.50.150">
    <property type="entry name" value="Vaccinia Virus protein VP39"/>
    <property type="match status" value="2"/>
</dbReference>